<dbReference type="EMBL" id="UZAL01001305">
    <property type="protein sequence ID" value="VDO76531.1"/>
    <property type="molecule type" value="Genomic_DNA"/>
</dbReference>
<dbReference type="Proteomes" id="UP000269396">
    <property type="component" value="Unassembled WGS sequence"/>
</dbReference>
<name>A0A183NGK0_9TREM</name>
<evidence type="ECO:0000313" key="2">
    <source>
        <dbReference type="Proteomes" id="UP000269396"/>
    </source>
</evidence>
<reference evidence="1 2" key="1">
    <citation type="submission" date="2018-11" db="EMBL/GenBank/DDBJ databases">
        <authorList>
            <consortium name="Pathogen Informatics"/>
        </authorList>
    </citation>
    <scope>NUCLEOTIDE SEQUENCE [LARGE SCALE GENOMIC DNA]</scope>
    <source>
        <strain>Denwood</strain>
        <strain evidence="2">Zambia</strain>
    </source>
</reference>
<organism evidence="1 2">
    <name type="scientific">Schistosoma mattheei</name>
    <dbReference type="NCBI Taxonomy" id="31246"/>
    <lineage>
        <taxon>Eukaryota</taxon>
        <taxon>Metazoa</taxon>
        <taxon>Spiralia</taxon>
        <taxon>Lophotrochozoa</taxon>
        <taxon>Platyhelminthes</taxon>
        <taxon>Trematoda</taxon>
        <taxon>Digenea</taxon>
        <taxon>Strigeidida</taxon>
        <taxon>Schistosomatoidea</taxon>
        <taxon>Schistosomatidae</taxon>
        <taxon>Schistosoma</taxon>
    </lineage>
</organism>
<proteinExistence type="predicted"/>
<dbReference type="AlphaFoldDB" id="A0A183NGK0"/>
<gene>
    <name evidence="1" type="ORF">SMTD_LOCUS1236</name>
</gene>
<evidence type="ECO:0000313" key="1">
    <source>
        <dbReference type="EMBL" id="VDO76531.1"/>
    </source>
</evidence>
<accession>A0A183NGK0</accession>
<sequence length="70" mass="8310">MKDLINVQLRHQQIGFRKDRSYTDQIAILRIVVEQFVVRRRKEVGNELSANITSWYGTCSPREQDVKIFD</sequence>
<protein>
    <submittedName>
        <fullName evidence="1">Uncharacterized protein</fullName>
    </submittedName>
</protein>
<keyword evidence="2" id="KW-1185">Reference proteome</keyword>